<proteinExistence type="predicted"/>
<dbReference type="PROSITE" id="PS51257">
    <property type="entry name" value="PROKAR_LIPOPROTEIN"/>
    <property type="match status" value="1"/>
</dbReference>
<protein>
    <submittedName>
        <fullName evidence="1">Uncharacterized protein</fullName>
    </submittedName>
</protein>
<evidence type="ECO:0000313" key="1">
    <source>
        <dbReference type="EMBL" id="PRX57424.1"/>
    </source>
</evidence>
<dbReference type="Proteomes" id="UP000237640">
    <property type="component" value="Unassembled WGS sequence"/>
</dbReference>
<dbReference type="OrthoDB" id="9843688at2"/>
<accession>A0A2T0MIL2</accession>
<dbReference type="RefSeq" id="WP_106144320.1">
    <property type="nucleotide sequence ID" value="NZ_PVYX01000001.1"/>
</dbReference>
<organism evidence="1 2">
    <name type="scientific">Flagellimonas meridianipacifica</name>
    <dbReference type="NCBI Taxonomy" id="1080225"/>
    <lineage>
        <taxon>Bacteria</taxon>
        <taxon>Pseudomonadati</taxon>
        <taxon>Bacteroidota</taxon>
        <taxon>Flavobacteriia</taxon>
        <taxon>Flavobacteriales</taxon>
        <taxon>Flavobacteriaceae</taxon>
        <taxon>Flagellimonas</taxon>
    </lineage>
</organism>
<dbReference type="AlphaFoldDB" id="A0A2T0MIL2"/>
<evidence type="ECO:0000313" key="2">
    <source>
        <dbReference type="Proteomes" id="UP000237640"/>
    </source>
</evidence>
<reference evidence="1 2" key="1">
    <citation type="submission" date="2018-03" db="EMBL/GenBank/DDBJ databases">
        <title>Genomic Encyclopedia of Archaeal and Bacterial Type Strains, Phase II (KMG-II): from individual species to whole genera.</title>
        <authorList>
            <person name="Goeker M."/>
        </authorList>
    </citation>
    <scope>NUCLEOTIDE SEQUENCE [LARGE SCALE GENOMIC DNA]</scope>
    <source>
        <strain evidence="1 2">DSM 25027</strain>
    </source>
</reference>
<dbReference type="EMBL" id="PVYX01000001">
    <property type="protein sequence ID" value="PRX57424.1"/>
    <property type="molecule type" value="Genomic_DNA"/>
</dbReference>
<gene>
    <name evidence="1" type="ORF">CLV81_1428</name>
</gene>
<keyword evidence="2" id="KW-1185">Reference proteome</keyword>
<name>A0A2T0MIL2_9FLAO</name>
<comment type="caution">
    <text evidence="1">The sequence shown here is derived from an EMBL/GenBank/DDBJ whole genome shotgun (WGS) entry which is preliminary data.</text>
</comment>
<sequence>MKILGIDKVILIGHSLVLFTGCGITEIDPPKELYFDIYQNSTNKDLFILLKNSNMEDINSLLLTAGEEGALKNSEVAFVGGDDPVQEYIGDLISSDFIIELYIDNGLVKTWTPADTAIKSPFNRNSWQVQKPTLLQSGLERGRIFFTLENEDIEN</sequence>